<dbReference type="EMBL" id="OZ034821">
    <property type="protein sequence ID" value="CAL1408168.1"/>
    <property type="molecule type" value="Genomic_DNA"/>
</dbReference>
<reference evidence="2 3" key="1">
    <citation type="submission" date="2024-04" db="EMBL/GenBank/DDBJ databases">
        <authorList>
            <person name="Fracassetti M."/>
        </authorList>
    </citation>
    <scope>NUCLEOTIDE SEQUENCE [LARGE SCALE GENOMIC DNA]</scope>
</reference>
<evidence type="ECO:0000313" key="2">
    <source>
        <dbReference type="EMBL" id="CAL1408168.1"/>
    </source>
</evidence>
<feature type="compositionally biased region" description="Basic and acidic residues" evidence="1">
    <location>
        <begin position="14"/>
        <end position="29"/>
    </location>
</feature>
<dbReference type="Proteomes" id="UP001497516">
    <property type="component" value="Chromosome 8"/>
</dbReference>
<feature type="region of interest" description="Disordered" evidence="1">
    <location>
        <begin position="81"/>
        <end position="105"/>
    </location>
</feature>
<sequence>MTHNLFRPPPTPRGRREGTAGAWRTEKRRTSSSSSSSSQLLQFGDLPPIVLSSNTHQEVSSGYPHCLEGAIKEHEDRLMAARGTRLGNRRRRRRKRNENGGYKGTLRQRYEDGDPEVGLLGEASGRGDFEYYVLYSRPPKLDHNQICSNYLDVAPTGWDDI</sequence>
<organism evidence="2 3">
    <name type="scientific">Linum trigynum</name>
    <dbReference type="NCBI Taxonomy" id="586398"/>
    <lineage>
        <taxon>Eukaryota</taxon>
        <taxon>Viridiplantae</taxon>
        <taxon>Streptophyta</taxon>
        <taxon>Embryophyta</taxon>
        <taxon>Tracheophyta</taxon>
        <taxon>Spermatophyta</taxon>
        <taxon>Magnoliopsida</taxon>
        <taxon>eudicotyledons</taxon>
        <taxon>Gunneridae</taxon>
        <taxon>Pentapetalae</taxon>
        <taxon>rosids</taxon>
        <taxon>fabids</taxon>
        <taxon>Malpighiales</taxon>
        <taxon>Linaceae</taxon>
        <taxon>Linum</taxon>
    </lineage>
</organism>
<name>A0AAV2GBS0_9ROSI</name>
<dbReference type="AlphaFoldDB" id="A0AAV2GBS0"/>
<proteinExistence type="predicted"/>
<accession>A0AAV2GBS0</accession>
<feature type="region of interest" description="Disordered" evidence="1">
    <location>
        <begin position="1"/>
        <end position="42"/>
    </location>
</feature>
<protein>
    <submittedName>
        <fullName evidence="2">Uncharacterized protein</fullName>
    </submittedName>
</protein>
<evidence type="ECO:0000256" key="1">
    <source>
        <dbReference type="SAM" id="MobiDB-lite"/>
    </source>
</evidence>
<evidence type="ECO:0000313" key="3">
    <source>
        <dbReference type="Proteomes" id="UP001497516"/>
    </source>
</evidence>
<gene>
    <name evidence="2" type="ORF">LTRI10_LOCUS47785</name>
</gene>
<feature type="compositionally biased region" description="Basic residues" evidence="1">
    <location>
        <begin position="87"/>
        <end position="96"/>
    </location>
</feature>
<keyword evidence="3" id="KW-1185">Reference proteome</keyword>